<feature type="non-terminal residue" evidence="2">
    <location>
        <position position="485"/>
    </location>
</feature>
<dbReference type="EMBL" id="JADIMC010000044">
    <property type="protein sequence ID" value="MBO8476110.1"/>
    <property type="molecule type" value="Genomic_DNA"/>
</dbReference>
<gene>
    <name evidence="2" type="ORF">IAB88_03865</name>
</gene>
<dbReference type="AlphaFoldDB" id="A0A9D9IPX8"/>
<reference evidence="2" key="2">
    <citation type="journal article" date="2021" name="PeerJ">
        <title>Extensive microbial diversity within the chicken gut microbiome revealed by metagenomics and culture.</title>
        <authorList>
            <person name="Gilroy R."/>
            <person name="Ravi A."/>
            <person name="Getino M."/>
            <person name="Pursley I."/>
            <person name="Horton D.L."/>
            <person name="Alikhan N.F."/>
            <person name="Baker D."/>
            <person name="Gharbi K."/>
            <person name="Hall N."/>
            <person name="Watson M."/>
            <person name="Adriaenssens E.M."/>
            <person name="Foster-Nyarko E."/>
            <person name="Jarju S."/>
            <person name="Secka A."/>
            <person name="Antonio M."/>
            <person name="Oren A."/>
            <person name="Chaudhuri R.R."/>
            <person name="La Ragione R."/>
            <person name="Hildebrand F."/>
            <person name="Pallen M.J."/>
        </authorList>
    </citation>
    <scope>NUCLEOTIDE SEQUENCE</scope>
    <source>
        <strain evidence="2">6919</strain>
    </source>
</reference>
<comment type="caution">
    <text evidence="2">The sequence shown here is derived from an EMBL/GenBank/DDBJ whole genome shotgun (WGS) entry which is preliminary data.</text>
</comment>
<feature type="domain" description="Peptidase U32 collagenase" evidence="1">
    <location>
        <begin position="387"/>
        <end position="484"/>
    </location>
</feature>
<proteinExistence type="predicted"/>
<dbReference type="Pfam" id="PF12392">
    <property type="entry name" value="DUF3656"/>
    <property type="match status" value="1"/>
</dbReference>
<reference evidence="2" key="1">
    <citation type="submission" date="2020-10" db="EMBL/GenBank/DDBJ databases">
        <authorList>
            <person name="Gilroy R."/>
        </authorList>
    </citation>
    <scope>NUCLEOTIDE SEQUENCE</scope>
    <source>
        <strain evidence="2">6919</strain>
    </source>
</reference>
<name>A0A9D9IPX8_9BACT</name>
<evidence type="ECO:0000313" key="3">
    <source>
        <dbReference type="Proteomes" id="UP000823598"/>
    </source>
</evidence>
<dbReference type="PANTHER" id="PTHR30217">
    <property type="entry name" value="PEPTIDASE U32 FAMILY"/>
    <property type="match status" value="1"/>
</dbReference>
<dbReference type="Pfam" id="PF01136">
    <property type="entry name" value="Peptidase_U32"/>
    <property type="match status" value="1"/>
</dbReference>
<dbReference type="InterPro" id="IPR020988">
    <property type="entry name" value="Pept_U32_collagenase"/>
</dbReference>
<dbReference type="InterPro" id="IPR051454">
    <property type="entry name" value="RNA/ubiquinone_mod_enzymes"/>
</dbReference>
<evidence type="ECO:0000313" key="2">
    <source>
        <dbReference type="EMBL" id="MBO8476110.1"/>
    </source>
</evidence>
<dbReference type="Proteomes" id="UP000823598">
    <property type="component" value="Unassembled WGS sequence"/>
</dbReference>
<organism evidence="2 3">
    <name type="scientific">Candidatus Limisoma faecipullorum</name>
    <dbReference type="NCBI Taxonomy" id="2840854"/>
    <lineage>
        <taxon>Bacteria</taxon>
        <taxon>Pseudomonadati</taxon>
        <taxon>Bacteroidota</taxon>
        <taxon>Bacteroidia</taxon>
        <taxon>Bacteroidales</taxon>
        <taxon>Candidatus Limisoma</taxon>
    </lineage>
</organism>
<dbReference type="InterPro" id="IPR001539">
    <property type="entry name" value="Peptidase_U32"/>
</dbReference>
<evidence type="ECO:0000259" key="1">
    <source>
        <dbReference type="Pfam" id="PF12392"/>
    </source>
</evidence>
<sequence>MTDSNCKQRKLELLSPARNADIAIEAIKHGADAVYIGASKFGARATAGNSIDDIARAAEFAHIYNAKIYATVNTIIYDNELRQAEKLIRELYKAGIDALIVQDMGILRLDIPPIALHASTQCDTRTVEKARFLEKAGFSQIVLARELTIDEITEICNAVTVKVECFIHGALCVSYSGRCNASCAFFGRSANRGECAQICRLPYDVYDGNRIVMRGKHVLSLKDLNQSGNIEELANAGVSSFKIEGRLKDAGYVKNITSYYNNILDRICQSHPDKFRRASDGHVANQFTPAPEKSFNRGFTRYFSDTRQPQEEMASFLTPKSTGERIGKVRSYDGHILTINSNEKICNGDGLVFFDKEGNLCGFRANKAEGNKIIPFEKINVTKGTTIYRNLDKLFNDILSKESAERKLEASINLHSTPSGITAEMKDETGNVVSIHINLDKEPAKSDQTEARLRTLGKLGGTPYRLESLSQGDTAGIFIPASTLS</sequence>
<protein>
    <submittedName>
        <fullName evidence="2">U32 family peptidase</fullName>
    </submittedName>
</protein>
<dbReference type="PANTHER" id="PTHR30217:SF10">
    <property type="entry name" value="23S RRNA 5-HYDROXYCYTIDINE C2501 SYNTHASE"/>
    <property type="match status" value="1"/>
</dbReference>
<accession>A0A9D9IPX8</accession>